<organism evidence="1 2">
    <name type="scientific">Seiridium unicorne</name>
    <dbReference type="NCBI Taxonomy" id="138068"/>
    <lineage>
        <taxon>Eukaryota</taxon>
        <taxon>Fungi</taxon>
        <taxon>Dikarya</taxon>
        <taxon>Ascomycota</taxon>
        <taxon>Pezizomycotina</taxon>
        <taxon>Sordariomycetes</taxon>
        <taxon>Xylariomycetidae</taxon>
        <taxon>Amphisphaeriales</taxon>
        <taxon>Sporocadaceae</taxon>
        <taxon>Seiridium</taxon>
    </lineage>
</organism>
<keyword evidence="2" id="KW-1185">Reference proteome</keyword>
<proteinExistence type="predicted"/>
<reference evidence="1 2" key="1">
    <citation type="journal article" date="2024" name="J. Plant Pathol.">
        <title>Sequence and assembly of the genome of Seiridium unicorne, isolate CBS 538.82, causal agent of cypress canker disease.</title>
        <authorList>
            <person name="Scali E."/>
            <person name="Rocca G.D."/>
            <person name="Danti R."/>
            <person name="Garbelotto M."/>
            <person name="Barberini S."/>
            <person name="Baroncelli R."/>
            <person name="Emiliani G."/>
        </authorList>
    </citation>
    <scope>NUCLEOTIDE SEQUENCE [LARGE SCALE GENOMIC DNA]</scope>
    <source>
        <strain evidence="1 2">BM-138-508</strain>
    </source>
</reference>
<dbReference type="EMBL" id="JARVKF010000393">
    <property type="protein sequence ID" value="KAK9418154.1"/>
    <property type="molecule type" value="Genomic_DNA"/>
</dbReference>
<name>A0ABR2UUW6_9PEZI</name>
<dbReference type="Proteomes" id="UP001408356">
    <property type="component" value="Unassembled WGS sequence"/>
</dbReference>
<evidence type="ECO:0000313" key="1">
    <source>
        <dbReference type="EMBL" id="KAK9418154.1"/>
    </source>
</evidence>
<gene>
    <name evidence="1" type="ORF">SUNI508_08348</name>
</gene>
<protein>
    <submittedName>
        <fullName evidence="1">Uncharacterized protein</fullName>
    </submittedName>
</protein>
<evidence type="ECO:0000313" key="2">
    <source>
        <dbReference type="Proteomes" id="UP001408356"/>
    </source>
</evidence>
<sequence length="59" mass="6256">MGTTKDRLQVIIGGAGVGMRKASVYRPTLLSEVPAIAGVADDRVAMNRTRSLNTSSPRL</sequence>
<comment type="caution">
    <text evidence="1">The sequence shown here is derived from an EMBL/GenBank/DDBJ whole genome shotgun (WGS) entry which is preliminary data.</text>
</comment>
<accession>A0ABR2UUW6</accession>